<evidence type="ECO:0000259" key="2">
    <source>
        <dbReference type="Pfam" id="PF00171"/>
    </source>
</evidence>
<dbReference type="RefSeq" id="WP_250098697.1">
    <property type="nucleotide sequence ID" value="NZ_JAKRYL010000042.1"/>
</dbReference>
<proteinExistence type="predicted"/>
<dbReference type="InterPro" id="IPR015590">
    <property type="entry name" value="Aldehyde_DH_dom"/>
</dbReference>
<evidence type="ECO:0000256" key="1">
    <source>
        <dbReference type="ARBA" id="ARBA00023002"/>
    </source>
</evidence>
<protein>
    <submittedName>
        <fullName evidence="3">Aldehyde dehydrogenase family protein</fullName>
    </submittedName>
</protein>
<evidence type="ECO:0000313" key="4">
    <source>
        <dbReference type="Proteomes" id="UP001139150"/>
    </source>
</evidence>
<dbReference type="EMBL" id="JAKRYL010000042">
    <property type="protein sequence ID" value="MCL7749846.1"/>
    <property type="molecule type" value="Genomic_DNA"/>
</dbReference>
<dbReference type="Pfam" id="PF00171">
    <property type="entry name" value="Aldedh"/>
    <property type="match status" value="1"/>
</dbReference>
<comment type="caution">
    <text evidence="3">The sequence shown here is derived from an EMBL/GenBank/DDBJ whole genome shotgun (WGS) entry which is preliminary data.</text>
</comment>
<dbReference type="InterPro" id="IPR016162">
    <property type="entry name" value="Ald_DH_N"/>
</dbReference>
<name>A0A9X2CWW9_9BACI</name>
<dbReference type="SUPFAM" id="SSF53720">
    <property type="entry name" value="ALDH-like"/>
    <property type="match status" value="1"/>
</dbReference>
<feature type="non-terminal residue" evidence="3">
    <location>
        <position position="68"/>
    </location>
</feature>
<organism evidence="3 4">
    <name type="scientific">Halalkalibacter alkaliphilus</name>
    <dbReference type="NCBI Taxonomy" id="2917993"/>
    <lineage>
        <taxon>Bacteria</taxon>
        <taxon>Bacillati</taxon>
        <taxon>Bacillota</taxon>
        <taxon>Bacilli</taxon>
        <taxon>Bacillales</taxon>
        <taxon>Bacillaceae</taxon>
        <taxon>Halalkalibacter</taxon>
    </lineage>
</organism>
<dbReference type="GO" id="GO:0016491">
    <property type="term" value="F:oxidoreductase activity"/>
    <property type="evidence" value="ECO:0007669"/>
    <property type="project" value="UniProtKB-KW"/>
</dbReference>
<sequence length="68" mass="7263">METVTTATGIDCKHFINGQYVDSANHNTFINTNPANEEVLGSVAEGGKEEIDQAVTAAKNALNGPWRT</sequence>
<dbReference type="InterPro" id="IPR016161">
    <property type="entry name" value="Ald_DH/histidinol_DH"/>
</dbReference>
<dbReference type="AlphaFoldDB" id="A0A9X2CWW9"/>
<keyword evidence="1" id="KW-0560">Oxidoreductase</keyword>
<dbReference type="Proteomes" id="UP001139150">
    <property type="component" value="Unassembled WGS sequence"/>
</dbReference>
<dbReference type="Gene3D" id="3.40.605.10">
    <property type="entry name" value="Aldehyde Dehydrogenase, Chain A, domain 1"/>
    <property type="match status" value="1"/>
</dbReference>
<evidence type="ECO:0000313" key="3">
    <source>
        <dbReference type="EMBL" id="MCL7749846.1"/>
    </source>
</evidence>
<keyword evidence="4" id="KW-1185">Reference proteome</keyword>
<gene>
    <name evidence="3" type="ORF">MF646_22290</name>
</gene>
<feature type="domain" description="Aldehyde dehydrogenase" evidence="2">
    <location>
        <begin position="20"/>
        <end position="67"/>
    </location>
</feature>
<reference evidence="3" key="1">
    <citation type="submission" date="2022-02" db="EMBL/GenBank/DDBJ databases">
        <title>Halalkalibacter sp. nov. isolated from Lonar Lake, India.</title>
        <authorList>
            <person name="Joshi A."/>
            <person name="Thite S."/>
            <person name="Lodha T."/>
        </authorList>
    </citation>
    <scope>NUCLEOTIDE SEQUENCE</scope>
    <source>
        <strain evidence="3">MEB205</strain>
    </source>
</reference>
<accession>A0A9X2CWW9</accession>